<dbReference type="Proteomes" id="UP001285441">
    <property type="component" value="Unassembled WGS sequence"/>
</dbReference>
<organism evidence="5 6">
    <name type="scientific">Podospora didyma</name>
    <dbReference type="NCBI Taxonomy" id="330526"/>
    <lineage>
        <taxon>Eukaryota</taxon>
        <taxon>Fungi</taxon>
        <taxon>Dikarya</taxon>
        <taxon>Ascomycota</taxon>
        <taxon>Pezizomycotina</taxon>
        <taxon>Sordariomycetes</taxon>
        <taxon>Sordariomycetidae</taxon>
        <taxon>Sordariales</taxon>
        <taxon>Podosporaceae</taxon>
        <taxon>Podospora</taxon>
    </lineage>
</organism>
<feature type="region of interest" description="Disordered" evidence="4">
    <location>
        <begin position="76"/>
        <end position="123"/>
    </location>
</feature>
<name>A0AAE0NYL3_9PEZI</name>
<gene>
    <name evidence="5" type="ORF">B0H63DRAFT_107286</name>
</gene>
<evidence type="ECO:0000256" key="1">
    <source>
        <dbReference type="ARBA" id="ARBA00006640"/>
    </source>
</evidence>
<dbReference type="GO" id="GO:0070124">
    <property type="term" value="P:mitochondrial translational initiation"/>
    <property type="evidence" value="ECO:0007669"/>
    <property type="project" value="TreeGrafter"/>
</dbReference>
<keyword evidence="3" id="KW-0687">Ribonucleoprotein</keyword>
<dbReference type="InterPro" id="IPR052837">
    <property type="entry name" value="Mitoribosomal_bS21"/>
</dbReference>
<comment type="similarity">
    <text evidence="1">Belongs to the bacterial ribosomal protein bS21 family.</text>
</comment>
<evidence type="ECO:0000313" key="5">
    <source>
        <dbReference type="EMBL" id="KAK3390103.1"/>
    </source>
</evidence>
<dbReference type="GO" id="GO:0005763">
    <property type="term" value="C:mitochondrial small ribosomal subunit"/>
    <property type="evidence" value="ECO:0007669"/>
    <property type="project" value="TreeGrafter"/>
</dbReference>
<dbReference type="EMBL" id="JAULSW010000002">
    <property type="protein sequence ID" value="KAK3390103.1"/>
    <property type="molecule type" value="Genomic_DNA"/>
</dbReference>
<keyword evidence="2" id="KW-0689">Ribosomal protein</keyword>
<reference evidence="5" key="1">
    <citation type="journal article" date="2023" name="Mol. Phylogenet. Evol.">
        <title>Genome-scale phylogeny and comparative genomics of the fungal order Sordariales.</title>
        <authorList>
            <person name="Hensen N."/>
            <person name="Bonometti L."/>
            <person name="Westerberg I."/>
            <person name="Brannstrom I.O."/>
            <person name="Guillou S."/>
            <person name="Cros-Aarteil S."/>
            <person name="Calhoun S."/>
            <person name="Haridas S."/>
            <person name="Kuo A."/>
            <person name="Mondo S."/>
            <person name="Pangilinan J."/>
            <person name="Riley R."/>
            <person name="LaButti K."/>
            <person name="Andreopoulos B."/>
            <person name="Lipzen A."/>
            <person name="Chen C."/>
            <person name="Yan M."/>
            <person name="Daum C."/>
            <person name="Ng V."/>
            <person name="Clum A."/>
            <person name="Steindorff A."/>
            <person name="Ohm R.A."/>
            <person name="Martin F."/>
            <person name="Silar P."/>
            <person name="Natvig D.O."/>
            <person name="Lalanne C."/>
            <person name="Gautier V."/>
            <person name="Ament-Velasquez S.L."/>
            <person name="Kruys A."/>
            <person name="Hutchinson M.I."/>
            <person name="Powell A.J."/>
            <person name="Barry K."/>
            <person name="Miller A.N."/>
            <person name="Grigoriev I.V."/>
            <person name="Debuchy R."/>
            <person name="Gladieux P."/>
            <person name="Hiltunen Thoren M."/>
            <person name="Johannesson H."/>
        </authorList>
    </citation>
    <scope>NUCLEOTIDE SEQUENCE</scope>
    <source>
        <strain evidence="5">CBS 232.78</strain>
    </source>
</reference>
<evidence type="ECO:0000256" key="4">
    <source>
        <dbReference type="SAM" id="MobiDB-lite"/>
    </source>
</evidence>
<dbReference type="PANTHER" id="PTHR41237">
    <property type="entry name" value="37S RIBOSOMAL PROTEIN MRP21, MITOCHONDRIAL"/>
    <property type="match status" value="1"/>
</dbReference>
<protein>
    <recommendedName>
        <fullName evidence="7">Ribosomal protein S21</fullName>
    </recommendedName>
</protein>
<evidence type="ECO:0000313" key="6">
    <source>
        <dbReference type="Proteomes" id="UP001285441"/>
    </source>
</evidence>
<dbReference type="PANTHER" id="PTHR41237:SF1">
    <property type="entry name" value="SMALL RIBOSOMAL SUBUNIT PROTEIN BS21M"/>
    <property type="match status" value="1"/>
</dbReference>
<keyword evidence="6" id="KW-1185">Reference proteome</keyword>
<dbReference type="InterPro" id="IPR001911">
    <property type="entry name" value="Ribosomal_bS21"/>
</dbReference>
<proteinExistence type="inferred from homology"/>
<evidence type="ECO:0000256" key="3">
    <source>
        <dbReference type="ARBA" id="ARBA00023274"/>
    </source>
</evidence>
<dbReference type="GO" id="GO:0003735">
    <property type="term" value="F:structural constituent of ribosome"/>
    <property type="evidence" value="ECO:0007669"/>
    <property type="project" value="InterPro"/>
</dbReference>
<evidence type="ECO:0000256" key="2">
    <source>
        <dbReference type="ARBA" id="ARBA00022980"/>
    </source>
</evidence>
<comment type="caution">
    <text evidence="5">The sequence shown here is derived from an EMBL/GenBank/DDBJ whole genome shotgun (WGS) entry which is preliminary data.</text>
</comment>
<dbReference type="AlphaFoldDB" id="A0AAE0NYL3"/>
<dbReference type="Pfam" id="PF01165">
    <property type="entry name" value="Ribosomal_S21"/>
    <property type="match status" value="1"/>
</dbReference>
<feature type="compositionally biased region" description="Low complexity" evidence="4">
    <location>
        <begin position="92"/>
        <end position="116"/>
    </location>
</feature>
<accession>A0AAE0NYL3</accession>
<reference evidence="5" key="2">
    <citation type="submission" date="2023-06" db="EMBL/GenBank/DDBJ databases">
        <authorList>
            <consortium name="Lawrence Berkeley National Laboratory"/>
            <person name="Haridas S."/>
            <person name="Hensen N."/>
            <person name="Bonometti L."/>
            <person name="Westerberg I."/>
            <person name="Brannstrom I.O."/>
            <person name="Guillou S."/>
            <person name="Cros-Aarteil S."/>
            <person name="Calhoun S."/>
            <person name="Kuo A."/>
            <person name="Mondo S."/>
            <person name="Pangilinan J."/>
            <person name="Riley R."/>
            <person name="LaButti K."/>
            <person name="Andreopoulos B."/>
            <person name="Lipzen A."/>
            <person name="Chen C."/>
            <person name="Yanf M."/>
            <person name="Daum C."/>
            <person name="Ng V."/>
            <person name="Clum A."/>
            <person name="Steindorff A."/>
            <person name="Ohm R."/>
            <person name="Martin F."/>
            <person name="Silar P."/>
            <person name="Natvig D."/>
            <person name="Lalanne C."/>
            <person name="Gautier V."/>
            <person name="Ament-velasquez S.L."/>
            <person name="Kruys A."/>
            <person name="Hutchinson M.I."/>
            <person name="Powell A.J."/>
            <person name="Barry K."/>
            <person name="Miller A.N."/>
            <person name="Grigoriev I.V."/>
            <person name="Debuchy R."/>
            <person name="Gladieux P."/>
            <person name="Thoren M.H."/>
            <person name="Johannesson H."/>
        </authorList>
    </citation>
    <scope>NUCLEOTIDE SEQUENCE</scope>
    <source>
        <strain evidence="5">CBS 232.78</strain>
    </source>
</reference>
<sequence length="238" mass="26570">MKSICRAGATRHSLLLAAPRQPTTTMTTVLLQIQKQQQQLQFSTSPRAFAAGDAPPIRNLEQFRNSIKALENGRQPMPKFASRLPPRPGPPSSGSQSSAAAILGSARGASASPSARKASEDQESISALVEKGAKSIDLTPWALEDFKHRSKQNEGTYRLRPSTGRTVNVERLGPAAALVSLDRLVKSNFVKVDEISQRFHERKALKTKRQRRERWRKRFKMGMKSTINRVMELRKQGW</sequence>
<evidence type="ECO:0008006" key="7">
    <source>
        <dbReference type="Google" id="ProtNLM"/>
    </source>
</evidence>